<sequence>MARVSARRRLLAVIVLGLVPWTIVTGAVLTFVFPFGLANTIPIHLTPLTDYLRFAGGFAALPGFLRAWPTSVLLYLGALASAVGGVLGREDRRVTGGLLVLAGVSHLGLAVGFLRTGRLAIPLGPVLALALAWWCYWPALRRTVP</sequence>
<keyword evidence="1" id="KW-1133">Transmembrane helix</keyword>
<feature type="transmembrane region" description="Helical" evidence="1">
    <location>
        <begin position="94"/>
        <end position="113"/>
    </location>
</feature>
<evidence type="ECO:0000313" key="4">
    <source>
        <dbReference type="EMBL" id="UOO94727.1"/>
    </source>
</evidence>
<dbReference type="EMBL" id="CP095005">
    <property type="protein sequence ID" value="UOO94727.1"/>
    <property type="molecule type" value="Genomic_DNA"/>
</dbReference>
<dbReference type="NCBIfam" id="TIGR04206">
    <property type="entry name" value="near_ArtA"/>
    <property type="match status" value="1"/>
</dbReference>
<organism evidence="3 6">
    <name type="scientific">Halococcus dombrowskii</name>
    <dbReference type="NCBI Taxonomy" id="179637"/>
    <lineage>
        <taxon>Archaea</taxon>
        <taxon>Methanobacteriati</taxon>
        <taxon>Methanobacteriota</taxon>
        <taxon>Stenosarchaea group</taxon>
        <taxon>Halobacteria</taxon>
        <taxon>Halobacteriales</taxon>
        <taxon>Halococcaceae</taxon>
        <taxon>Halococcus</taxon>
    </lineage>
</organism>
<evidence type="ECO:0000259" key="2">
    <source>
        <dbReference type="Pfam" id="PF26224"/>
    </source>
</evidence>
<feature type="domain" description="DUF8050" evidence="2">
    <location>
        <begin position="3"/>
        <end position="143"/>
    </location>
</feature>
<protein>
    <submittedName>
        <fullName evidence="4">TIGR04206 family protein</fullName>
    </submittedName>
</protein>
<dbReference type="Proteomes" id="UP001500962">
    <property type="component" value="Unassembled WGS sequence"/>
</dbReference>
<accession>A0AAV3SGT4</accession>
<name>A0AAV3SGT4_HALDO</name>
<proteinExistence type="predicted"/>
<feature type="transmembrane region" description="Helical" evidence="1">
    <location>
        <begin position="119"/>
        <end position="137"/>
    </location>
</feature>
<dbReference type="InterPro" id="IPR026436">
    <property type="entry name" value="CHP04206"/>
</dbReference>
<evidence type="ECO:0000313" key="5">
    <source>
        <dbReference type="Proteomes" id="UP000830542"/>
    </source>
</evidence>
<dbReference type="RefSeq" id="WP_244701193.1">
    <property type="nucleotide sequence ID" value="NZ_BAAADN010000026.1"/>
</dbReference>
<feature type="transmembrane region" description="Helical" evidence="1">
    <location>
        <begin position="67"/>
        <end position="87"/>
    </location>
</feature>
<evidence type="ECO:0000313" key="3">
    <source>
        <dbReference type="EMBL" id="GAA0462279.1"/>
    </source>
</evidence>
<reference evidence="3" key="1">
    <citation type="journal article" date="2014" name="Int. J. Syst. Evol. Microbiol.">
        <title>Complete genome sequence of Corynebacterium casei LMG S-19264T (=DSM 44701T), isolated from a smear-ripened cheese.</title>
        <authorList>
            <consortium name="US DOE Joint Genome Institute (JGI-PGF)"/>
            <person name="Walter F."/>
            <person name="Albersmeier A."/>
            <person name="Kalinowski J."/>
            <person name="Ruckert C."/>
        </authorList>
    </citation>
    <scope>NUCLEOTIDE SEQUENCE</scope>
    <source>
        <strain evidence="3">JCM 12289</strain>
    </source>
</reference>
<dbReference type="InterPro" id="IPR058363">
    <property type="entry name" value="DUF8050"/>
</dbReference>
<keyword evidence="1" id="KW-0472">Membrane</keyword>
<dbReference type="AlphaFoldDB" id="A0AAV3SGT4"/>
<keyword evidence="1" id="KW-0812">Transmembrane</keyword>
<evidence type="ECO:0000313" key="6">
    <source>
        <dbReference type="Proteomes" id="UP001500962"/>
    </source>
</evidence>
<dbReference type="EMBL" id="BAAADN010000026">
    <property type="protein sequence ID" value="GAA0462279.1"/>
    <property type="molecule type" value="Genomic_DNA"/>
</dbReference>
<reference evidence="3" key="3">
    <citation type="submission" date="2023-12" db="EMBL/GenBank/DDBJ databases">
        <authorList>
            <person name="Sun Q."/>
            <person name="Inoue M."/>
        </authorList>
    </citation>
    <scope>NUCLEOTIDE SEQUENCE</scope>
    <source>
        <strain evidence="3">JCM 12289</strain>
    </source>
</reference>
<reference evidence="4" key="2">
    <citation type="submission" date="2022-04" db="EMBL/GenBank/DDBJ databases">
        <title>Sequencing and genomic assembly of Halococcus dombrowskii.</title>
        <authorList>
            <person name="Lim S.W."/>
            <person name="MacLea K.S."/>
        </authorList>
    </citation>
    <scope>NUCLEOTIDE SEQUENCE</scope>
    <source>
        <strain evidence="4">H4</strain>
    </source>
</reference>
<keyword evidence="5" id="KW-1185">Reference proteome</keyword>
<dbReference type="Pfam" id="PF26224">
    <property type="entry name" value="DUF8050"/>
    <property type="match status" value="1"/>
</dbReference>
<dbReference type="Proteomes" id="UP000830542">
    <property type="component" value="Chromosome"/>
</dbReference>
<gene>
    <name evidence="3" type="ORF">GCM10008985_18650</name>
    <name evidence="4" type="ORF">MUK72_12225</name>
</gene>
<dbReference type="KEGG" id="hdo:MUK72_12225"/>
<dbReference type="GeneID" id="71762627"/>
<evidence type="ECO:0000256" key="1">
    <source>
        <dbReference type="SAM" id="Phobius"/>
    </source>
</evidence>